<organism evidence="2 3">
    <name type="scientific">Hibiscus sabdariffa</name>
    <name type="common">roselle</name>
    <dbReference type="NCBI Taxonomy" id="183260"/>
    <lineage>
        <taxon>Eukaryota</taxon>
        <taxon>Viridiplantae</taxon>
        <taxon>Streptophyta</taxon>
        <taxon>Embryophyta</taxon>
        <taxon>Tracheophyta</taxon>
        <taxon>Spermatophyta</taxon>
        <taxon>Magnoliopsida</taxon>
        <taxon>eudicotyledons</taxon>
        <taxon>Gunneridae</taxon>
        <taxon>Pentapetalae</taxon>
        <taxon>rosids</taxon>
        <taxon>malvids</taxon>
        <taxon>Malvales</taxon>
        <taxon>Malvaceae</taxon>
        <taxon>Malvoideae</taxon>
        <taxon>Hibiscus</taxon>
    </lineage>
</organism>
<protein>
    <submittedName>
        <fullName evidence="2">Uncharacterized protein</fullName>
    </submittedName>
</protein>
<reference evidence="2 3" key="1">
    <citation type="journal article" date="2024" name="G3 (Bethesda)">
        <title>Genome assembly of Hibiscus sabdariffa L. provides insights into metabolisms of medicinal natural products.</title>
        <authorList>
            <person name="Kim T."/>
        </authorList>
    </citation>
    <scope>NUCLEOTIDE SEQUENCE [LARGE SCALE GENOMIC DNA]</scope>
    <source>
        <strain evidence="2">TK-2024</strain>
        <tissue evidence="2">Old leaves</tissue>
    </source>
</reference>
<gene>
    <name evidence="2" type="ORF">V6N11_013116</name>
</gene>
<sequence>MNVNRWILTGDEKWRIEIKVQQKAKATLQIWHQQTFITVSCPPEQTHPQLWVSIFNLLLTDFQLSVFLIFFFTLGSWNPFLLLLLLVIGGCFSLLETQTKSSFVPLQGCDLGLWHLLWMFD</sequence>
<evidence type="ECO:0000313" key="3">
    <source>
        <dbReference type="Proteomes" id="UP001396334"/>
    </source>
</evidence>
<evidence type="ECO:0000313" key="2">
    <source>
        <dbReference type="EMBL" id="KAK8489829.1"/>
    </source>
</evidence>
<accession>A0ABR2A9U2</accession>
<feature type="transmembrane region" description="Helical" evidence="1">
    <location>
        <begin position="77"/>
        <end position="95"/>
    </location>
</feature>
<comment type="caution">
    <text evidence="2">The sequence shown here is derived from an EMBL/GenBank/DDBJ whole genome shotgun (WGS) entry which is preliminary data.</text>
</comment>
<name>A0ABR2A9U2_9ROSI</name>
<keyword evidence="1" id="KW-1133">Transmembrane helix</keyword>
<keyword evidence="1" id="KW-0472">Membrane</keyword>
<proteinExistence type="predicted"/>
<keyword evidence="3" id="KW-1185">Reference proteome</keyword>
<keyword evidence="1" id="KW-0812">Transmembrane</keyword>
<dbReference type="Proteomes" id="UP001396334">
    <property type="component" value="Unassembled WGS sequence"/>
</dbReference>
<dbReference type="EMBL" id="JBBPBN010000300">
    <property type="protein sequence ID" value="KAK8489829.1"/>
    <property type="molecule type" value="Genomic_DNA"/>
</dbReference>
<evidence type="ECO:0000256" key="1">
    <source>
        <dbReference type="SAM" id="Phobius"/>
    </source>
</evidence>